<gene>
    <name evidence="1" type="ORF">NC653_011414</name>
</gene>
<keyword evidence="2" id="KW-1185">Reference proteome</keyword>
<dbReference type="AlphaFoldDB" id="A0AAD6R2E4"/>
<dbReference type="EMBL" id="JAQIZT010000004">
    <property type="protein sequence ID" value="KAJ7000948.1"/>
    <property type="molecule type" value="Genomic_DNA"/>
</dbReference>
<comment type="caution">
    <text evidence="1">The sequence shown here is derived from an EMBL/GenBank/DDBJ whole genome shotgun (WGS) entry which is preliminary data.</text>
</comment>
<accession>A0AAD6R2E4</accession>
<name>A0AAD6R2E4_9ROSI</name>
<proteinExistence type="predicted"/>
<evidence type="ECO:0000313" key="2">
    <source>
        <dbReference type="Proteomes" id="UP001164929"/>
    </source>
</evidence>
<evidence type="ECO:0000313" key="1">
    <source>
        <dbReference type="EMBL" id="KAJ7000948.1"/>
    </source>
</evidence>
<dbReference type="Proteomes" id="UP001164929">
    <property type="component" value="Chromosome 4"/>
</dbReference>
<protein>
    <submittedName>
        <fullName evidence="1">Uncharacterized protein</fullName>
    </submittedName>
</protein>
<organism evidence="1 2">
    <name type="scientific">Populus alba x Populus x berolinensis</name>
    <dbReference type="NCBI Taxonomy" id="444605"/>
    <lineage>
        <taxon>Eukaryota</taxon>
        <taxon>Viridiplantae</taxon>
        <taxon>Streptophyta</taxon>
        <taxon>Embryophyta</taxon>
        <taxon>Tracheophyta</taxon>
        <taxon>Spermatophyta</taxon>
        <taxon>Magnoliopsida</taxon>
        <taxon>eudicotyledons</taxon>
        <taxon>Gunneridae</taxon>
        <taxon>Pentapetalae</taxon>
        <taxon>rosids</taxon>
        <taxon>fabids</taxon>
        <taxon>Malpighiales</taxon>
        <taxon>Salicaceae</taxon>
        <taxon>Saliceae</taxon>
        <taxon>Populus</taxon>
    </lineage>
</organism>
<reference evidence="1 2" key="1">
    <citation type="journal article" date="2023" name="Mol. Ecol. Resour.">
        <title>Chromosome-level genome assembly of a triploid poplar Populus alba 'Berolinensis'.</title>
        <authorList>
            <person name="Chen S."/>
            <person name="Yu Y."/>
            <person name="Wang X."/>
            <person name="Wang S."/>
            <person name="Zhang T."/>
            <person name="Zhou Y."/>
            <person name="He R."/>
            <person name="Meng N."/>
            <person name="Wang Y."/>
            <person name="Liu W."/>
            <person name="Liu Z."/>
            <person name="Liu J."/>
            <person name="Guo Q."/>
            <person name="Huang H."/>
            <person name="Sederoff R.R."/>
            <person name="Wang G."/>
            <person name="Qu G."/>
            <person name="Chen S."/>
        </authorList>
    </citation>
    <scope>NUCLEOTIDE SEQUENCE [LARGE SCALE GENOMIC DNA]</scope>
    <source>
        <strain evidence="1">SC-2020</strain>
    </source>
</reference>
<sequence>MVRALIFSSDFSSCKNDLRIAYIAQMEHTITEPNH</sequence>